<evidence type="ECO:0000313" key="5">
    <source>
        <dbReference type="EMBL" id="KTW09772.1"/>
    </source>
</evidence>
<reference evidence="11 12" key="2">
    <citation type="submission" date="2020-05" db="EMBL/GenBank/DDBJ databases">
        <title>Draft Genome Sequences of Sphingomonas sp. Isolated from the International Space Station.</title>
        <authorList>
            <person name="Bijlani S."/>
            <person name="Singh N.K."/>
            <person name="Mason C.E."/>
            <person name="Wang C.C."/>
            <person name="Venkateswaran K."/>
        </authorList>
    </citation>
    <scope>NUCLEOTIDE SEQUENCE [LARGE SCALE GENOMIC DNA]</scope>
    <source>
        <strain evidence="6 12">IIF7SW-B5</strain>
        <strain evidence="7">ISS-IIF7SWP</strain>
    </source>
</reference>
<comment type="caution">
    <text evidence="4">The sequence shown here is derived from an EMBL/GenBank/DDBJ whole genome shotgun (WGS) entry which is preliminary data.</text>
</comment>
<evidence type="ECO:0000313" key="9">
    <source>
        <dbReference type="Proteomes" id="UP000074072"/>
    </source>
</evidence>
<reference evidence="8 9" key="1">
    <citation type="journal article" date="2016" name="Front. Microbiol.">
        <title>Genomic Resource of Rice Seed Associated Bacteria.</title>
        <authorList>
            <person name="Midha S."/>
            <person name="Bansal K."/>
            <person name="Sharma S."/>
            <person name="Kumar N."/>
            <person name="Patil P.P."/>
            <person name="Chaudhry V."/>
            <person name="Patil P.B."/>
        </authorList>
    </citation>
    <scope>NUCLEOTIDE SEQUENCE [LARGE SCALE GENOMIC DNA]</scope>
    <source>
        <strain evidence="5 10">NS258</strain>
        <strain evidence="3 8">NS319</strain>
        <strain evidence="4 9">SB4</strain>
    </source>
</reference>
<keyword evidence="1" id="KW-0175">Coiled coil</keyword>
<proteinExistence type="predicted"/>
<dbReference type="Proteomes" id="UP000557656">
    <property type="component" value="Unassembled WGS sequence"/>
</dbReference>
<sequence>MSWGGPGFVLAIIAMSTIGWVVTTWIRAKHGYSLENDWGGMTHKSDIADGRKVELLTAENQKLVGQVSRLEERIAVLERIATDPAERTAREIDALRDR</sequence>
<evidence type="ECO:0000313" key="4">
    <source>
        <dbReference type="EMBL" id="KTT96367.1"/>
    </source>
</evidence>
<evidence type="ECO:0000313" key="7">
    <source>
        <dbReference type="EMBL" id="NVP29455.1"/>
    </source>
</evidence>
<evidence type="ECO:0000313" key="10">
    <source>
        <dbReference type="Proteomes" id="UP000074410"/>
    </source>
</evidence>
<keyword evidence="2" id="KW-0812">Transmembrane</keyword>
<dbReference type="Proteomes" id="UP000074072">
    <property type="component" value="Unassembled WGS sequence"/>
</dbReference>
<dbReference type="AlphaFoldDB" id="A0A147IM82"/>
<accession>A0A147IM82</accession>
<evidence type="ECO:0000313" key="12">
    <source>
        <dbReference type="Proteomes" id="UP000557656"/>
    </source>
</evidence>
<keyword evidence="2" id="KW-0472">Membrane</keyword>
<keyword evidence="2" id="KW-1133">Transmembrane helix</keyword>
<dbReference type="Proteomes" id="UP000074410">
    <property type="component" value="Unassembled WGS sequence"/>
</dbReference>
<dbReference type="Proteomes" id="UP000531581">
    <property type="component" value="Unassembled WGS sequence"/>
</dbReference>
<dbReference type="Proteomes" id="UP000072867">
    <property type="component" value="Unassembled WGS sequence"/>
</dbReference>
<dbReference type="EMBL" id="LDTC01000124">
    <property type="protein sequence ID" value="KTW09772.1"/>
    <property type="molecule type" value="Genomic_DNA"/>
</dbReference>
<dbReference type="PATRIC" id="fig|33051.3.peg.2405"/>
<evidence type="ECO:0000313" key="8">
    <source>
        <dbReference type="Proteomes" id="UP000072867"/>
    </source>
</evidence>
<organism evidence="4 9">
    <name type="scientific">Sphingomonas sanguinis</name>
    <dbReference type="NCBI Taxonomy" id="33051"/>
    <lineage>
        <taxon>Bacteria</taxon>
        <taxon>Pseudomonadati</taxon>
        <taxon>Pseudomonadota</taxon>
        <taxon>Alphaproteobacteria</taxon>
        <taxon>Sphingomonadales</taxon>
        <taxon>Sphingomonadaceae</taxon>
        <taxon>Sphingomonas</taxon>
    </lineage>
</organism>
<keyword evidence="12" id="KW-1185">Reference proteome</keyword>
<dbReference type="EMBL" id="JABEOV010000005">
    <property type="protein sequence ID" value="NNG52030.1"/>
    <property type="molecule type" value="Genomic_DNA"/>
</dbReference>
<dbReference type="EMBL" id="LDTE01000112">
    <property type="protein sequence ID" value="KTT96367.1"/>
    <property type="molecule type" value="Genomic_DNA"/>
</dbReference>
<dbReference type="EMBL" id="LDTD01000044">
    <property type="protein sequence ID" value="KTT71034.1"/>
    <property type="molecule type" value="Genomic_DNA"/>
</dbReference>
<dbReference type="RefSeq" id="WP_058717805.1">
    <property type="nucleotide sequence ID" value="NZ_DASCOA010000623.1"/>
</dbReference>
<dbReference type="OrthoDB" id="7472820at2"/>
<dbReference type="STRING" id="33051.SB4_15705"/>
<evidence type="ECO:0000256" key="1">
    <source>
        <dbReference type="SAM" id="Coils"/>
    </source>
</evidence>
<dbReference type="EMBL" id="JABYQV010000001">
    <property type="protein sequence ID" value="NVP29455.1"/>
    <property type="molecule type" value="Genomic_DNA"/>
</dbReference>
<gene>
    <name evidence="6" type="ORF">HKX05_01535</name>
    <name evidence="7" type="ORF">HLV41_00205</name>
    <name evidence="5" type="ORF">NS258_14740</name>
    <name evidence="3" type="ORF">NS319_06965</name>
    <name evidence="4" type="ORF">SB4_15705</name>
</gene>
<feature type="coiled-coil region" evidence="1">
    <location>
        <begin position="53"/>
        <end position="80"/>
    </location>
</feature>
<evidence type="ECO:0000256" key="2">
    <source>
        <dbReference type="SAM" id="Phobius"/>
    </source>
</evidence>
<name>A0A147IM82_9SPHN</name>
<evidence type="ECO:0000313" key="11">
    <source>
        <dbReference type="Proteomes" id="UP000531581"/>
    </source>
</evidence>
<dbReference type="GeneID" id="78486656"/>
<evidence type="ECO:0000313" key="6">
    <source>
        <dbReference type="EMBL" id="NNG52030.1"/>
    </source>
</evidence>
<protein>
    <submittedName>
        <fullName evidence="4">Uncharacterized protein</fullName>
    </submittedName>
</protein>
<feature type="transmembrane region" description="Helical" evidence="2">
    <location>
        <begin position="6"/>
        <end position="26"/>
    </location>
</feature>
<evidence type="ECO:0000313" key="3">
    <source>
        <dbReference type="EMBL" id="KTT71034.1"/>
    </source>
</evidence>